<protein>
    <recommendedName>
        <fullName evidence="3">DUF2922 domain-containing protein</fullName>
    </recommendedName>
</protein>
<evidence type="ECO:0000313" key="1">
    <source>
        <dbReference type="EMBL" id="GAA0719945.1"/>
    </source>
</evidence>
<dbReference type="Pfam" id="PF11148">
    <property type="entry name" value="DUF2922"/>
    <property type="match status" value="1"/>
</dbReference>
<reference evidence="1 2" key="1">
    <citation type="journal article" date="2019" name="Int. J. Syst. Evol. Microbiol.">
        <title>The Global Catalogue of Microorganisms (GCM) 10K type strain sequencing project: providing services to taxonomists for standard genome sequencing and annotation.</title>
        <authorList>
            <consortium name="The Broad Institute Genomics Platform"/>
            <consortium name="The Broad Institute Genome Sequencing Center for Infectious Disease"/>
            <person name="Wu L."/>
            <person name="Ma J."/>
        </authorList>
    </citation>
    <scope>NUCLEOTIDE SEQUENCE [LARGE SCALE GENOMIC DNA]</scope>
    <source>
        <strain evidence="1 2">JCM 1405</strain>
    </source>
</reference>
<dbReference type="Proteomes" id="UP001500339">
    <property type="component" value="Unassembled WGS sequence"/>
</dbReference>
<name>A0ABN1IRZ1_9CLOT</name>
<dbReference type="RefSeq" id="WP_343767045.1">
    <property type="nucleotide sequence ID" value="NZ_BAAACF010000001.1"/>
</dbReference>
<dbReference type="EMBL" id="BAAACF010000001">
    <property type="protein sequence ID" value="GAA0719945.1"/>
    <property type="molecule type" value="Genomic_DNA"/>
</dbReference>
<proteinExistence type="predicted"/>
<keyword evidence="2" id="KW-1185">Reference proteome</keyword>
<comment type="caution">
    <text evidence="1">The sequence shown here is derived from an EMBL/GenBank/DDBJ whole genome shotgun (WGS) entry which is preliminary data.</text>
</comment>
<evidence type="ECO:0008006" key="3">
    <source>
        <dbReference type="Google" id="ProtNLM"/>
    </source>
</evidence>
<organism evidence="1 2">
    <name type="scientific">Clostridium malenominatum</name>
    <dbReference type="NCBI Taxonomy" id="1539"/>
    <lineage>
        <taxon>Bacteria</taxon>
        <taxon>Bacillati</taxon>
        <taxon>Bacillota</taxon>
        <taxon>Clostridia</taxon>
        <taxon>Eubacteriales</taxon>
        <taxon>Clostridiaceae</taxon>
        <taxon>Clostridium</taxon>
    </lineage>
</organism>
<accession>A0ABN1IRZ1</accession>
<dbReference type="InterPro" id="IPR021321">
    <property type="entry name" value="DUF2922"/>
</dbReference>
<gene>
    <name evidence="1" type="ORF">GCM10008905_08600</name>
</gene>
<evidence type="ECO:0000313" key="2">
    <source>
        <dbReference type="Proteomes" id="UP001500339"/>
    </source>
</evidence>
<sequence>MDKTLVMRFVDSELKKFSYSISEVREDLTSEEIETLMDVILANQEAFELKNPLVSKDSANIVGKTVTEVYKA</sequence>